<evidence type="ECO:0000313" key="2">
    <source>
        <dbReference type="EMBL" id="PCH37105.1"/>
    </source>
</evidence>
<evidence type="ECO:0000313" key="3">
    <source>
        <dbReference type="Proteomes" id="UP000218811"/>
    </source>
</evidence>
<gene>
    <name evidence="2" type="ORF">WOLCODRAFT_20921</name>
</gene>
<reference evidence="2 3" key="1">
    <citation type="journal article" date="2012" name="Science">
        <title>The Paleozoic origin of enzymatic lignin decomposition reconstructed from 31 fungal genomes.</title>
        <authorList>
            <person name="Floudas D."/>
            <person name="Binder M."/>
            <person name="Riley R."/>
            <person name="Barry K."/>
            <person name="Blanchette R.A."/>
            <person name="Henrissat B."/>
            <person name="Martinez A.T."/>
            <person name="Otillar R."/>
            <person name="Spatafora J.W."/>
            <person name="Yadav J.S."/>
            <person name="Aerts A."/>
            <person name="Benoit I."/>
            <person name="Boyd A."/>
            <person name="Carlson A."/>
            <person name="Copeland A."/>
            <person name="Coutinho P.M."/>
            <person name="de Vries R.P."/>
            <person name="Ferreira P."/>
            <person name="Findley K."/>
            <person name="Foster B."/>
            <person name="Gaskell J."/>
            <person name="Glotzer D."/>
            <person name="Gorecki P."/>
            <person name="Heitman J."/>
            <person name="Hesse C."/>
            <person name="Hori C."/>
            <person name="Igarashi K."/>
            <person name="Jurgens J.A."/>
            <person name="Kallen N."/>
            <person name="Kersten P."/>
            <person name="Kohler A."/>
            <person name="Kuees U."/>
            <person name="Kumar T.K.A."/>
            <person name="Kuo A."/>
            <person name="LaButti K."/>
            <person name="Larrondo L.F."/>
            <person name="Lindquist E."/>
            <person name="Ling A."/>
            <person name="Lombard V."/>
            <person name="Lucas S."/>
            <person name="Lundell T."/>
            <person name="Martin R."/>
            <person name="McLaughlin D.J."/>
            <person name="Morgenstern I."/>
            <person name="Morin E."/>
            <person name="Murat C."/>
            <person name="Nagy L.G."/>
            <person name="Nolan M."/>
            <person name="Ohm R.A."/>
            <person name="Patyshakuliyeva A."/>
            <person name="Rokas A."/>
            <person name="Ruiz-Duenas F.J."/>
            <person name="Sabat G."/>
            <person name="Salamov A."/>
            <person name="Samejima M."/>
            <person name="Schmutz J."/>
            <person name="Slot J.C."/>
            <person name="St John F."/>
            <person name="Stenlid J."/>
            <person name="Sun H."/>
            <person name="Sun S."/>
            <person name="Syed K."/>
            <person name="Tsang A."/>
            <person name="Wiebenga A."/>
            <person name="Young D."/>
            <person name="Pisabarro A."/>
            <person name="Eastwood D.C."/>
            <person name="Martin F."/>
            <person name="Cullen D."/>
            <person name="Grigoriev I.V."/>
            <person name="Hibbett D.S."/>
        </authorList>
    </citation>
    <scope>NUCLEOTIDE SEQUENCE [LARGE SCALE GENOMIC DNA]</scope>
    <source>
        <strain evidence="2 3">MD-104</strain>
    </source>
</reference>
<dbReference type="AlphaFoldDB" id="A0A2H3J605"/>
<name>A0A2H3J605_WOLCO</name>
<dbReference type="EMBL" id="KB467909">
    <property type="protein sequence ID" value="PCH37105.1"/>
    <property type="molecule type" value="Genomic_DNA"/>
</dbReference>
<evidence type="ECO:0000256" key="1">
    <source>
        <dbReference type="SAM" id="Phobius"/>
    </source>
</evidence>
<keyword evidence="3" id="KW-1185">Reference proteome</keyword>
<feature type="transmembrane region" description="Helical" evidence="1">
    <location>
        <begin position="107"/>
        <end position="129"/>
    </location>
</feature>
<keyword evidence="1" id="KW-1133">Transmembrane helix</keyword>
<dbReference type="Proteomes" id="UP000218811">
    <property type="component" value="Unassembled WGS sequence"/>
</dbReference>
<protein>
    <submittedName>
        <fullName evidence="2">Uncharacterized protein</fullName>
    </submittedName>
</protein>
<proteinExistence type="predicted"/>
<keyword evidence="1" id="KW-0472">Membrane</keyword>
<dbReference type="OrthoDB" id="3051169at2759"/>
<feature type="transmembrane region" description="Helical" evidence="1">
    <location>
        <begin position="230"/>
        <end position="249"/>
    </location>
</feature>
<feature type="transmembrane region" description="Helical" evidence="1">
    <location>
        <begin position="20"/>
        <end position="43"/>
    </location>
</feature>
<feature type="transmembrane region" description="Helical" evidence="1">
    <location>
        <begin position="64"/>
        <end position="87"/>
    </location>
</feature>
<accession>A0A2H3J605</accession>
<organism evidence="2 3">
    <name type="scientific">Wolfiporia cocos (strain MD-104)</name>
    <name type="common">Brown rot fungus</name>
    <dbReference type="NCBI Taxonomy" id="742152"/>
    <lineage>
        <taxon>Eukaryota</taxon>
        <taxon>Fungi</taxon>
        <taxon>Dikarya</taxon>
        <taxon>Basidiomycota</taxon>
        <taxon>Agaricomycotina</taxon>
        <taxon>Agaricomycetes</taxon>
        <taxon>Polyporales</taxon>
        <taxon>Phaeolaceae</taxon>
        <taxon>Wolfiporia</taxon>
    </lineage>
</organism>
<sequence>MAFSLVSIVSANLVNVALEGFLYGVFLVLCIASLLILAHRQLYSTGPLNGVKYGIKPLITSPMFIANACLFIANTMHWILSVIRLFGAFEGSVSAEKYFIDTRQPQYVSQVCLEVTCMVIGDALLLVVLELEFLLRDIGSLTLFLSSSPSQVIELRVRIGDTDIVCAVSAALITWRICRSRFAVRRYGGGQRLITVLVVFIESALLLAIWSIFFGTLFEVHSDLASIGQAGIPGITGIASTLITVRVGLSVGPRVPQQLPYSLADGARSRGRLFVRPVEVCVTQVVTQTEDPDIKTVSGDASASGSALFDRMRNIS</sequence>
<feature type="transmembrane region" description="Helical" evidence="1">
    <location>
        <begin position="193"/>
        <end position="218"/>
    </location>
</feature>
<keyword evidence="1" id="KW-0812">Transmembrane</keyword>
<dbReference type="STRING" id="742152.A0A2H3J605"/>